<evidence type="ECO:0000313" key="7">
    <source>
        <dbReference type="EMBL" id="ADR34911.1"/>
    </source>
</evidence>
<evidence type="ECO:0000259" key="5">
    <source>
        <dbReference type="Pfam" id="PF00905"/>
    </source>
</evidence>
<dbReference type="InterPro" id="IPR050515">
    <property type="entry name" value="Beta-lactam/transpept"/>
</dbReference>
<dbReference type="SUPFAM" id="SSF56601">
    <property type="entry name" value="beta-lactamase/transpeptidase-like"/>
    <property type="match status" value="1"/>
</dbReference>
<dbReference type="RefSeq" id="WP_013461108.1">
    <property type="nucleotide sequence ID" value="NC_014762.1"/>
</dbReference>
<dbReference type="Pfam" id="PF03717">
    <property type="entry name" value="PBP_dimer"/>
    <property type="match status" value="1"/>
</dbReference>
<dbReference type="PANTHER" id="PTHR30627:SF1">
    <property type="entry name" value="PEPTIDOGLYCAN D,D-TRANSPEPTIDASE FTSI"/>
    <property type="match status" value="1"/>
</dbReference>
<dbReference type="GO" id="GO:0008658">
    <property type="term" value="F:penicillin binding"/>
    <property type="evidence" value="ECO:0007669"/>
    <property type="project" value="InterPro"/>
</dbReference>
<dbReference type="STRING" id="709032.Sulku_2251"/>
<keyword evidence="3 4" id="KW-0472">Membrane</keyword>
<keyword evidence="2" id="KW-0121">Carboxypeptidase</keyword>
<feature type="domain" description="Penicillin-binding protein transpeptidase" evidence="5">
    <location>
        <begin position="267"/>
        <end position="570"/>
    </location>
</feature>
<feature type="domain" description="Penicillin-binding protein dimerisation" evidence="6">
    <location>
        <begin position="48"/>
        <end position="223"/>
    </location>
</feature>
<keyword evidence="7" id="KW-0808">Transferase</keyword>
<dbReference type="Pfam" id="PF00905">
    <property type="entry name" value="Transpeptidase"/>
    <property type="match status" value="1"/>
</dbReference>
<dbReference type="EC" id="2.4.1.129" evidence="7"/>
<dbReference type="EMBL" id="CP002355">
    <property type="protein sequence ID" value="ADR34911.1"/>
    <property type="molecule type" value="Genomic_DNA"/>
</dbReference>
<dbReference type="GO" id="GO:0005886">
    <property type="term" value="C:plasma membrane"/>
    <property type="evidence" value="ECO:0007669"/>
    <property type="project" value="TreeGrafter"/>
</dbReference>
<evidence type="ECO:0000313" key="8">
    <source>
        <dbReference type="Proteomes" id="UP000008721"/>
    </source>
</evidence>
<dbReference type="Gene3D" id="3.40.710.10">
    <property type="entry name" value="DD-peptidase/beta-lactamase superfamily"/>
    <property type="match status" value="1"/>
</dbReference>
<sequence length="600" mass="66771">MRHSNKSKKILALFLLLMFGFVIFLAVMLYTALHKRDIPSIYSEDTAKAQRGSIISADGFHIATTQKLYKAVVNTRNIDPGKEELFVQLFSIYSGMDPKEIKERLHTRKGSVTLSYHISPKEAMYLKTLAFELRRLGVFIEYETPNGDRILQGLNILESGEARQYPYGNLLTPLLGYPRKIEEDGYTRVYGIKGLEKFFDEELNPQQNKTQKALRDVNGYLILNKQSDVKRQINGLTVKLNIPILLQSRVEIITDQIKQKLQADEIIATVMESKTGKIIALASSNRFDPNHIRVQDYPSLNANVIEYSYEPGSVIKPIIFSLMLDRGLINPYDMVNGHNGRFTMGTKTIVDEHAFSMLSAEDVLVYSSNIGIAQLAQKLNGVEFTEGLKRFGFTHFSGIDLPYEKRGSVPSSAQLNNYLYKAITAYGYGMRANPMQLVKAFNVFNNGGKLINPMVVEALYDDNGRIIPMQIQAPTQVIAPATAERMKQILIKTVNVGTGTIAKTPGLEVGGKTGTAHIAKNGAYVNSYHTSFIGFANDSKHNYTIGITVIEPRTVYFASITAVPVFKAIVDLMVEEKYLTPDPAAAAAASEPSNAESTHL</sequence>
<keyword evidence="2" id="KW-0645">Protease</keyword>
<dbReference type="Proteomes" id="UP000008721">
    <property type="component" value="Chromosome"/>
</dbReference>
<reference evidence="7 8" key="1">
    <citation type="journal article" date="2012" name="Stand. Genomic Sci.">
        <title>Complete genome sequence of the sulfur compounds oxidizing chemolithoautotroph Sulfuricurvum kujiense type strain (YK-1(T)).</title>
        <authorList>
            <person name="Han C."/>
            <person name="Kotsyurbenko O."/>
            <person name="Chertkov O."/>
            <person name="Held B."/>
            <person name="Lapidus A."/>
            <person name="Nolan M."/>
            <person name="Lucas S."/>
            <person name="Hammon N."/>
            <person name="Deshpande S."/>
            <person name="Cheng J.F."/>
            <person name="Tapia R."/>
            <person name="Goodwin L.A."/>
            <person name="Pitluck S."/>
            <person name="Liolios K."/>
            <person name="Pagani I."/>
            <person name="Ivanova N."/>
            <person name="Mavromatis K."/>
            <person name="Mikhailova N."/>
            <person name="Pati A."/>
            <person name="Chen A."/>
            <person name="Palaniappan K."/>
            <person name="Land M."/>
            <person name="Hauser L."/>
            <person name="Chang Y.J."/>
            <person name="Jeffries C.D."/>
            <person name="Brambilla E.M."/>
            <person name="Rohde M."/>
            <person name="Spring S."/>
            <person name="Sikorski J."/>
            <person name="Goker M."/>
            <person name="Woyke T."/>
            <person name="Bristow J."/>
            <person name="Eisen J.A."/>
            <person name="Markowitz V."/>
            <person name="Hugenholtz P."/>
            <person name="Kyrpides N.C."/>
            <person name="Klenk H.P."/>
            <person name="Detter J.C."/>
        </authorList>
    </citation>
    <scope>NUCLEOTIDE SEQUENCE [LARGE SCALE GENOMIC DNA]</scope>
    <source>
        <strain evidence="8">ATCC BAA-921 / DSM 16994 / JCM 11577 / YK-1</strain>
    </source>
</reference>
<dbReference type="GO" id="GO:0071555">
    <property type="term" value="P:cell wall organization"/>
    <property type="evidence" value="ECO:0007669"/>
    <property type="project" value="TreeGrafter"/>
</dbReference>
<keyword evidence="7" id="KW-0328">Glycosyltransferase</keyword>
<keyword evidence="4" id="KW-0812">Transmembrane</keyword>
<name>E4TX45_SULKY</name>
<dbReference type="SUPFAM" id="SSF56519">
    <property type="entry name" value="Penicillin binding protein dimerisation domain"/>
    <property type="match status" value="1"/>
</dbReference>
<dbReference type="HOGENOM" id="CLU_009289_6_4_7"/>
<gene>
    <name evidence="7" type="ordered locus">Sulku_2251</name>
</gene>
<dbReference type="InterPro" id="IPR036138">
    <property type="entry name" value="PBP_dimer_sf"/>
</dbReference>
<evidence type="ECO:0000259" key="6">
    <source>
        <dbReference type="Pfam" id="PF03717"/>
    </source>
</evidence>
<dbReference type="InterPro" id="IPR001460">
    <property type="entry name" value="PCN-bd_Tpept"/>
</dbReference>
<evidence type="ECO:0000256" key="1">
    <source>
        <dbReference type="ARBA" id="ARBA00004370"/>
    </source>
</evidence>
<dbReference type="InterPro" id="IPR005311">
    <property type="entry name" value="PBP_dimer"/>
</dbReference>
<dbReference type="Gene3D" id="3.90.1310.10">
    <property type="entry name" value="Penicillin-binding protein 2a (Domain 2)"/>
    <property type="match status" value="1"/>
</dbReference>
<dbReference type="PANTHER" id="PTHR30627">
    <property type="entry name" value="PEPTIDOGLYCAN D,D-TRANSPEPTIDASE"/>
    <property type="match status" value="1"/>
</dbReference>
<organism evidence="7 8">
    <name type="scientific">Sulfuricurvum kujiense (strain ATCC BAA-921 / DSM 16994 / JCM 11577 / YK-1)</name>
    <dbReference type="NCBI Taxonomy" id="709032"/>
    <lineage>
        <taxon>Bacteria</taxon>
        <taxon>Pseudomonadati</taxon>
        <taxon>Campylobacterota</taxon>
        <taxon>Epsilonproteobacteria</taxon>
        <taxon>Campylobacterales</taxon>
        <taxon>Sulfurimonadaceae</taxon>
        <taxon>Sulfuricurvum</taxon>
    </lineage>
</organism>
<keyword evidence="8" id="KW-1185">Reference proteome</keyword>
<keyword evidence="4" id="KW-1133">Transmembrane helix</keyword>
<dbReference type="AlphaFoldDB" id="E4TX45"/>
<dbReference type="GO" id="GO:0004180">
    <property type="term" value="F:carboxypeptidase activity"/>
    <property type="evidence" value="ECO:0007669"/>
    <property type="project" value="UniProtKB-KW"/>
</dbReference>
<proteinExistence type="predicted"/>
<accession>E4TX45</accession>
<evidence type="ECO:0000256" key="4">
    <source>
        <dbReference type="SAM" id="Phobius"/>
    </source>
</evidence>
<dbReference type="KEGG" id="sku:Sulku_2251"/>
<dbReference type="GO" id="GO:0016757">
    <property type="term" value="F:glycosyltransferase activity"/>
    <property type="evidence" value="ECO:0007669"/>
    <property type="project" value="UniProtKB-KW"/>
</dbReference>
<comment type="subcellular location">
    <subcellularLocation>
        <location evidence="1">Membrane</location>
    </subcellularLocation>
</comment>
<keyword evidence="2" id="KW-0378">Hydrolase</keyword>
<dbReference type="OrthoDB" id="9789078at2"/>
<dbReference type="eggNOG" id="COG0768">
    <property type="taxonomic scope" value="Bacteria"/>
</dbReference>
<feature type="transmembrane region" description="Helical" evidence="4">
    <location>
        <begin position="12"/>
        <end position="33"/>
    </location>
</feature>
<protein>
    <submittedName>
        <fullName evidence="7">Peptidoglycan glycosyltransferase</fullName>
        <ecNumber evidence="7">2.4.1.129</ecNumber>
    </submittedName>
</protein>
<dbReference type="Gene3D" id="3.30.450.330">
    <property type="match status" value="1"/>
</dbReference>
<evidence type="ECO:0000256" key="3">
    <source>
        <dbReference type="ARBA" id="ARBA00023136"/>
    </source>
</evidence>
<evidence type="ECO:0000256" key="2">
    <source>
        <dbReference type="ARBA" id="ARBA00022645"/>
    </source>
</evidence>
<dbReference type="InterPro" id="IPR012338">
    <property type="entry name" value="Beta-lactam/transpept-like"/>
</dbReference>